<keyword evidence="3" id="KW-1185">Reference proteome</keyword>
<gene>
    <name evidence="2" type="ORF">H8S17_03350</name>
</gene>
<feature type="domain" description="Protein CotJB" evidence="1">
    <location>
        <begin position="11"/>
        <end position="85"/>
    </location>
</feature>
<organism evidence="2 3">
    <name type="scientific">Roseburia zhanii</name>
    <dbReference type="NCBI Taxonomy" id="2763064"/>
    <lineage>
        <taxon>Bacteria</taxon>
        <taxon>Bacillati</taxon>
        <taxon>Bacillota</taxon>
        <taxon>Clostridia</taxon>
        <taxon>Lachnospirales</taxon>
        <taxon>Lachnospiraceae</taxon>
        <taxon>Roseburia</taxon>
    </lineage>
</organism>
<dbReference type="EMBL" id="JACOPH010000002">
    <property type="protein sequence ID" value="MBC5713253.1"/>
    <property type="molecule type" value="Genomic_DNA"/>
</dbReference>
<evidence type="ECO:0000313" key="3">
    <source>
        <dbReference type="Proteomes" id="UP000606720"/>
    </source>
</evidence>
<accession>A0A923LM75</accession>
<dbReference type="Pfam" id="PF12652">
    <property type="entry name" value="CotJB"/>
    <property type="match status" value="1"/>
</dbReference>
<protein>
    <submittedName>
        <fullName evidence="2">Spore coat protein CotJB</fullName>
    </submittedName>
</protein>
<reference evidence="2" key="1">
    <citation type="submission" date="2020-08" db="EMBL/GenBank/DDBJ databases">
        <title>Genome public.</title>
        <authorList>
            <person name="Liu C."/>
            <person name="Sun Q."/>
        </authorList>
    </citation>
    <scope>NUCLEOTIDE SEQUENCE</scope>
    <source>
        <strain evidence="2">BX1005</strain>
    </source>
</reference>
<dbReference type="Proteomes" id="UP000606720">
    <property type="component" value="Unassembled WGS sequence"/>
</dbReference>
<evidence type="ECO:0000259" key="1">
    <source>
        <dbReference type="Pfam" id="PF12652"/>
    </source>
</evidence>
<keyword evidence="2" id="KW-0167">Capsid protein</keyword>
<dbReference type="InterPro" id="IPR024207">
    <property type="entry name" value="CotJB_dom"/>
</dbReference>
<proteinExistence type="predicted"/>
<keyword evidence="2" id="KW-0946">Virion</keyword>
<evidence type="ECO:0000313" key="2">
    <source>
        <dbReference type="EMBL" id="MBC5713253.1"/>
    </source>
</evidence>
<dbReference type="AlphaFoldDB" id="A0A923LM75"/>
<name>A0A923LM75_9FIRM</name>
<comment type="caution">
    <text evidence="2">The sequence shown here is derived from an EMBL/GenBank/DDBJ whole genome shotgun (WGS) entry which is preliminary data.</text>
</comment>
<sequence length="89" mass="10559">MRSNMNMNRSQLLDWINQVSFAVTEMSLYLDTHSDDEDAMAIFEHYKEERKKALALYSANYSPLTLDTVTENNHWYWATDPWPWEGGYC</sequence>